<dbReference type="Gene3D" id="3.90.1310.10">
    <property type="entry name" value="Penicillin-binding protein 2a (Domain 2)"/>
    <property type="match status" value="1"/>
</dbReference>
<evidence type="ECO:0000256" key="2">
    <source>
        <dbReference type="ARBA" id="ARBA00004236"/>
    </source>
</evidence>
<dbReference type="GO" id="GO:0006508">
    <property type="term" value="P:proteolysis"/>
    <property type="evidence" value="ECO:0007669"/>
    <property type="project" value="UniProtKB-KW"/>
</dbReference>
<evidence type="ECO:0000313" key="18">
    <source>
        <dbReference type="Proteomes" id="UP000248301"/>
    </source>
</evidence>
<dbReference type="GO" id="GO:0071555">
    <property type="term" value="P:cell wall organization"/>
    <property type="evidence" value="ECO:0007669"/>
    <property type="project" value="UniProtKB-KW"/>
</dbReference>
<keyword evidence="11" id="KW-1133">Transmembrane helix</keyword>
<gene>
    <name evidence="17" type="primary">mrdA</name>
    <name evidence="17" type="ORF">CFR72_01425</name>
</gene>
<organism evidence="17 18">
    <name type="scientific">Gluconacetobacter entanii</name>
    <dbReference type="NCBI Taxonomy" id="108528"/>
    <lineage>
        <taxon>Bacteria</taxon>
        <taxon>Pseudomonadati</taxon>
        <taxon>Pseudomonadota</taxon>
        <taxon>Alphaproteobacteria</taxon>
        <taxon>Acetobacterales</taxon>
        <taxon>Acetobacteraceae</taxon>
        <taxon>Gluconacetobacter</taxon>
    </lineage>
</organism>
<dbReference type="EMBL" id="NKUF01000002">
    <property type="protein sequence ID" value="PYD64472.1"/>
    <property type="molecule type" value="Genomic_DNA"/>
</dbReference>
<dbReference type="GO" id="GO:0008658">
    <property type="term" value="F:penicillin binding"/>
    <property type="evidence" value="ECO:0007669"/>
    <property type="project" value="InterPro"/>
</dbReference>
<proteinExistence type="predicted"/>
<evidence type="ECO:0000256" key="4">
    <source>
        <dbReference type="ARBA" id="ARBA00022519"/>
    </source>
</evidence>
<dbReference type="Proteomes" id="UP000248301">
    <property type="component" value="Unassembled WGS sequence"/>
</dbReference>
<keyword evidence="8" id="KW-0378">Hydrolase</keyword>
<feature type="region of interest" description="Disordered" evidence="14">
    <location>
        <begin position="1"/>
        <end position="23"/>
    </location>
</feature>
<feature type="domain" description="Penicillin-binding protein dimerisation" evidence="16">
    <location>
        <begin position="76"/>
        <end position="244"/>
    </location>
</feature>
<evidence type="ECO:0000313" key="17">
    <source>
        <dbReference type="EMBL" id="PYD64472.1"/>
    </source>
</evidence>
<evidence type="ECO:0000256" key="6">
    <source>
        <dbReference type="ARBA" id="ARBA00022670"/>
    </source>
</evidence>
<dbReference type="AlphaFoldDB" id="A0A318Q137"/>
<comment type="subcellular location">
    <subcellularLocation>
        <location evidence="2">Cell membrane</location>
    </subcellularLocation>
    <subcellularLocation>
        <location evidence="1">Membrane</location>
        <topology evidence="1">Single-pass membrane protein</topology>
    </subcellularLocation>
</comment>
<evidence type="ECO:0000256" key="10">
    <source>
        <dbReference type="ARBA" id="ARBA00022984"/>
    </source>
</evidence>
<evidence type="ECO:0000256" key="3">
    <source>
        <dbReference type="ARBA" id="ARBA00022475"/>
    </source>
</evidence>
<dbReference type="GO" id="GO:0005886">
    <property type="term" value="C:plasma membrane"/>
    <property type="evidence" value="ECO:0007669"/>
    <property type="project" value="UniProtKB-SubCell"/>
</dbReference>
<evidence type="ECO:0000259" key="15">
    <source>
        <dbReference type="Pfam" id="PF00905"/>
    </source>
</evidence>
<dbReference type="PANTHER" id="PTHR30627:SF2">
    <property type="entry name" value="PEPTIDOGLYCAN D,D-TRANSPEPTIDASE MRDA"/>
    <property type="match status" value="1"/>
</dbReference>
<dbReference type="InterPro" id="IPR012338">
    <property type="entry name" value="Beta-lactam/transpept-like"/>
</dbReference>
<keyword evidence="3" id="KW-1003">Cell membrane</keyword>
<dbReference type="SUPFAM" id="SSF56519">
    <property type="entry name" value="Penicillin binding protein dimerisation domain"/>
    <property type="match status" value="1"/>
</dbReference>
<keyword evidence="7" id="KW-0812">Transmembrane</keyword>
<sequence>MKFRTKKTGTRLMTSPEEGKNPSRGVFTRRALLLMAAQGAVLGTLAQRLYGLQVRDGSHYARLAENNRLSKRFFAPPRGRITDRFGIAVAANKVNWRALLLAEETNDLPGTLERFAQLVPMEPRDTARVERELRHKRRFIPIMLRDFLSWDDMARLELNMPSLPGVLIDVGTTRVYPFGPLLAHVVGYVAPPSEKDVARDAELALPGMRVGRSGIEQTQDQGLRGQVGSVEMEVNAVGRIMAELDRDEGQPGNEITLTLDSGLQQQVLGRIADQSASAVVMDCRNGEVLAMVSNPSFDPSLFDSGVSQAQWIEWTNNSQTPLINKAVSGLYPPGSTFKPAVAMAALRAGTLSPNDRINCPGYIDVGGTRFHCWSRYGHGSLTLRQGLKFSCDVFFYEVARRTGMDPIALASHQFGLGAPLDIELPHVRQGLIPTPQWRRAHGHHWNGGDTIVSGIGQGFMQVTPLQLATYAARIASGRDVQPHLVRAVGGRLGDMAALDHAGPMENMPDHFFNAIREGMYAVVNEESGTAPKARLAIPGVQMAGKTGSAQVRRVSRAMRESGHFNSANLPCEYRPHALFICFAPYDAPRYAAAVVVEHGNAGAEVAAPLARDIMTDTLMRDPVNHKESPGQEVAQADVDQG</sequence>
<dbReference type="GO" id="GO:0071972">
    <property type="term" value="F:peptidoglycan L,D-transpeptidase activity"/>
    <property type="evidence" value="ECO:0007669"/>
    <property type="project" value="TreeGrafter"/>
</dbReference>
<evidence type="ECO:0000256" key="14">
    <source>
        <dbReference type="SAM" id="MobiDB-lite"/>
    </source>
</evidence>
<evidence type="ECO:0000256" key="13">
    <source>
        <dbReference type="ARBA" id="ARBA00023316"/>
    </source>
</evidence>
<protein>
    <submittedName>
        <fullName evidence="17">Penicillin-binding protein 2</fullName>
    </submittedName>
</protein>
<keyword evidence="6" id="KW-0645">Protease</keyword>
<dbReference type="InterPro" id="IPR005311">
    <property type="entry name" value="PBP_dimer"/>
</dbReference>
<keyword evidence="10" id="KW-0573">Peptidoglycan synthesis</keyword>
<dbReference type="OrthoDB" id="9766847at2"/>
<name>A0A318Q137_9PROT</name>
<dbReference type="InterPro" id="IPR017790">
    <property type="entry name" value="Penicillin-binding_protein_2"/>
</dbReference>
<dbReference type="GO" id="GO:0008360">
    <property type="term" value="P:regulation of cell shape"/>
    <property type="evidence" value="ECO:0007669"/>
    <property type="project" value="UniProtKB-KW"/>
</dbReference>
<reference evidence="17 18" key="1">
    <citation type="submission" date="2017-07" db="EMBL/GenBank/DDBJ databases">
        <title>A draft genome sequence of Gluconacetobacter entanii LTH 4560.</title>
        <authorList>
            <person name="Skraban J."/>
            <person name="Cleenwerck I."/>
            <person name="Vandamme P."/>
            <person name="Trcek J."/>
        </authorList>
    </citation>
    <scope>NUCLEOTIDE SEQUENCE [LARGE SCALE GENOMIC DNA]</scope>
    <source>
        <strain evidence="17 18">LTH 4560</strain>
    </source>
</reference>
<keyword evidence="5" id="KW-0121">Carboxypeptidase</keyword>
<evidence type="ECO:0000256" key="8">
    <source>
        <dbReference type="ARBA" id="ARBA00022801"/>
    </source>
</evidence>
<dbReference type="GO" id="GO:0009002">
    <property type="term" value="F:serine-type D-Ala-D-Ala carboxypeptidase activity"/>
    <property type="evidence" value="ECO:0007669"/>
    <property type="project" value="InterPro"/>
</dbReference>
<dbReference type="Gene3D" id="3.30.1390.30">
    <property type="entry name" value="Penicillin-binding protein 2a, domain 3"/>
    <property type="match status" value="1"/>
</dbReference>
<dbReference type="PANTHER" id="PTHR30627">
    <property type="entry name" value="PEPTIDOGLYCAN D,D-TRANSPEPTIDASE"/>
    <property type="match status" value="1"/>
</dbReference>
<dbReference type="InterPro" id="IPR050515">
    <property type="entry name" value="Beta-lactam/transpept"/>
</dbReference>
<evidence type="ECO:0000256" key="9">
    <source>
        <dbReference type="ARBA" id="ARBA00022960"/>
    </source>
</evidence>
<dbReference type="Gene3D" id="3.40.710.10">
    <property type="entry name" value="DD-peptidase/beta-lactamase superfamily"/>
    <property type="match status" value="1"/>
</dbReference>
<keyword evidence="9" id="KW-0133">Cell shape</keyword>
<dbReference type="InterPro" id="IPR036138">
    <property type="entry name" value="PBP_dimer_sf"/>
</dbReference>
<dbReference type="NCBIfam" id="TIGR03423">
    <property type="entry name" value="pbp2_mrdA"/>
    <property type="match status" value="1"/>
</dbReference>
<feature type="region of interest" description="Disordered" evidence="14">
    <location>
        <begin position="621"/>
        <end position="641"/>
    </location>
</feature>
<evidence type="ECO:0000256" key="1">
    <source>
        <dbReference type="ARBA" id="ARBA00004167"/>
    </source>
</evidence>
<evidence type="ECO:0000256" key="5">
    <source>
        <dbReference type="ARBA" id="ARBA00022645"/>
    </source>
</evidence>
<evidence type="ECO:0000256" key="7">
    <source>
        <dbReference type="ARBA" id="ARBA00022692"/>
    </source>
</evidence>
<dbReference type="Pfam" id="PF00905">
    <property type="entry name" value="Transpeptidase"/>
    <property type="match status" value="1"/>
</dbReference>
<feature type="domain" description="Penicillin-binding protein transpeptidase" evidence="15">
    <location>
        <begin position="277"/>
        <end position="614"/>
    </location>
</feature>
<dbReference type="GO" id="GO:0009252">
    <property type="term" value="P:peptidoglycan biosynthetic process"/>
    <property type="evidence" value="ECO:0007669"/>
    <property type="project" value="UniProtKB-KW"/>
</dbReference>
<evidence type="ECO:0000256" key="11">
    <source>
        <dbReference type="ARBA" id="ARBA00022989"/>
    </source>
</evidence>
<dbReference type="SUPFAM" id="SSF56601">
    <property type="entry name" value="beta-lactamase/transpeptidase-like"/>
    <property type="match status" value="1"/>
</dbReference>
<evidence type="ECO:0000256" key="12">
    <source>
        <dbReference type="ARBA" id="ARBA00023136"/>
    </source>
</evidence>
<dbReference type="RefSeq" id="WP_110912293.1">
    <property type="nucleotide sequence ID" value="NZ_NKUF01000002.1"/>
</dbReference>
<dbReference type="InterPro" id="IPR001460">
    <property type="entry name" value="PCN-bd_Tpept"/>
</dbReference>
<keyword evidence="13" id="KW-0961">Cell wall biogenesis/degradation</keyword>
<evidence type="ECO:0000259" key="16">
    <source>
        <dbReference type="Pfam" id="PF03717"/>
    </source>
</evidence>
<keyword evidence="12" id="KW-0472">Membrane</keyword>
<accession>A0A318Q137</accession>
<comment type="caution">
    <text evidence="17">The sequence shown here is derived from an EMBL/GenBank/DDBJ whole genome shotgun (WGS) entry which is preliminary data.</text>
</comment>
<keyword evidence="4" id="KW-0997">Cell inner membrane</keyword>
<dbReference type="Pfam" id="PF03717">
    <property type="entry name" value="PBP_dimer"/>
    <property type="match status" value="1"/>
</dbReference>